<dbReference type="Pfam" id="PF00933">
    <property type="entry name" value="Glyco_hydro_3"/>
    <property type="match status" value="1"/>
</dbReference>
<dbReference type="Proteomes" id="UP000199800">
    <property type="component" value="Unassembled WGS sequence"/>
</dbReference>
<dbReference type="InterPro" id="IPR017853">
    <property type="entry name" value="GH"/>
</dbReference>
<dbReference type="SUPFAM" id="SSF52279">
    <property type="entry name" value="Beta-D-glucan exohydrolase, C-terminal domain"/>
    <property type="match status" value="1"/>
</dbReference>
<dbReference type="Gene3D" id="2.60.40.10">
    <property type="entry name" value="Immunoglobulins"/>
    <property type="match status" value="1"/>
</dbReference>
<evidence type="ECO:0000256" key="1">
    <source>
        <dbReference type="ARBA" id="ARBA00005336"/>
    </source>
</evidence>
<dbReference type="Pfam" id="PF01915">
    <property type="entry name" value="Glyco_hydro_3_C"/>
    <property type="match status" value="1"/>
</dbReference>
<keyword evidence="6" id="KW-1185">Reference proteome</keyword>
<dbReference type="EMBL" id="FOHN01000004">
    <property type="protein sequence ID" value="SES83036.1"/>
    <property type="molecule type" value="Genomic_DNA"/>
</dbReference>
<dbReference type="PANTHER" id="PTHR42721">
    <property type="entry name" value="SUGAR HYDROLASE-RELATED"/>
    <property type="match status" value="1"/>
</dbReference>
<dbReference type="Gene3D" id="3.40.50.1700">
    <property type="entry name" value="Glycoside hydrolase family 3 C-terminal domain"/>
    <property type="match status" value="1"/>
</dbReference>
<dbReference type="InterPro" id="IPR036881">
    <property type="entry name" value="Glyco_hydro_3_C_sf"/>
</dbReference>
<keyword evidence="2" id="KW-0732">Signal</keyword>
<name>A0A1H9ZN99_9FIRM</name>
<keyword evidence="3" id="KW-0378">Hydrolase</keyword>
<dbReference type="RefSeq" id="WP_092476488.1">
    <property type="nucleotide sequence ID" value="NZ_FOHN01000004.1"/>
</dbReference>
<organism evidence="5 6">
    <name type="scientific">[Clostridium] polysaccharolyticum</name>
    <dbReference type="NCBI Taxonomy" id="29364"/>
    <lineage>
        <taxon>Bacteria</taxon>
        <taxon>Bacillati</taxon>
        <taxon>Bacillota</taxon>
        <taxon>Clostridia</taxon>
        <taxon>Lachnospirales</taxon>
        <taxon>Lachnospiraceae</taxon>
    </lineage>
</organism>
<dbReference type="Pfam" id="PF14310">
    <property type="entry name" value="Fn3-like"/>
    <property type="match status" value="1"/>
</dbReference>
<dbReference type="InterPro" id="IPR026891">
    <property type="entry name" value="Fn3-like"/>
</dbReference>
<dbReference type="InterPro" id="IPR001764">
    <property type="entry name" value="Glyco_hydro_3_N"/>
</dbReference>
<dbReference type="Gene3D" id="3.20.20.300">
    <property type="entry name" value="Glycoside hydrolase, family 3, N-terminal domain"/>
    <property type="match status" value="1"/>
</dbReference>
<dbReference type="InterPro" id="IPR013783">
    <property type="entry name" value="Ig-like_fold"/>
</dbReference>
<protein>
    <submittedName>
        <fullName evidence="5">Beta-glucosidase</fullName>
    </submittedName>
</protein>
<dbReference type="AlphaFoldDB" id="A0A1H9ZN99"/>
<reference evidence="5 6" key="1">
    <citation type="submission" date="2016-10" db="EMBL/GenBank/DDBJ databases">
        <authorList>
            <person name="de Groot N.N."/>
        </authorList>
    </citation>
    <scope>NUCLEOTIDE SEQUENCE [LARGE SCALE GENOMIC DNA]</scope>
    <source>
        <strain evidence="5 6">DSM 1801</strain>
    </source>
</reference>
<dbReference type="OrthoDB" id="9805821at2"/>
<evidence type="ECO:0000313" key="5">
    <source>
        <dbReference type="EMBL" id="SES83036.1"/>
    </source>
</evidence>
<evidence type="ECO:0000256" key="3">
    <source>
        <dbReference type="ARBA" id="ARBA00022801"/>
    </source>
</evidence>
<feature type="domain" description="Fibronectin type III-like" evidence="4">
    <location>
        <begin position="615"/>
        <end position="684"/>
    </location>
</feature>
<sequence length="713" mass="78560">MSEQTIAYAKKLVSQMTLEEKMSQMLYKSPAIERLNIPAYNWWNEALHGVARAGVATMFPQAIAMAATFDKELLKNVGDVVSTEGRAKFNAFSNKGDTDIYKGLTFWAPNINIFRDPRWGRGHETFGEDPYLTAELGCAYVKGIQGEDKEHLKAAACAKHFAVHSGPEAIRHSFDAKASIRDMYDTYLYAFKRCVSDAKVEAVMGAYNRVNGEPACGSKTLLKDILRDQWGFEGHVVSDCWAVLDFHEHHGVTDSVEESAAMAVKNGCDLNCGSAFLHLYSAYKQGLIDEESITAAVERLMEVRIRLGMMKDYPSPYEDIPYSLVECKEHVDLSLDVARRSMVLLKNNGLLPLQKEQLKTIAVIGPNANSRDALVGNYVGTSSEYITPLEGIQRYVGDDVRVLYAEGCHLWKDKVEQLADAKDRMVEAVLAAEQSDVVVMCLGLDAFLEGEEGDAGNEYASGDKKDLRLPGLQQELLEKVTAVGKPVVLLLLAGSAMDLSWADENVDAIIDLWYPGARGGKIAAEALFGDITPCGKLPVTFYASTQDLPDFADYSMANRTYRYTDSKILYPFGYGLSYSNVEYVNSTVDKKEANIGECITVRTEVKNTGNYPVYEAVQLYVKDVEASVVVPKCALRGIKVVKLEPGETKEAAITLNPRDFALITEEGKCVVEPGEFVLSVGGQQPDKRSTELTGKTVSSFTVTLNGEATEVEF</sequence>
<accession>A0A1H9ZN99</accession>
<dbReference type="GO" id="GO:0046556">
    <property type="term" value="F:alpha-L-arabinofuranosidase activity"/>
    <property type="evidence" value="ECO:0007669"/>
    <property type="project" value="TreeGrafter"/>
</dbReference>
<dbReference type="SMART" id="SM01217">
    <property type="entry name" value="Fn3_like"/>
    <property type="match status" value="1"/>
</dbReference>
<dbReference type="GO" id="GO:0031222">
    <property type="term" value="P:arabinan catabolic process"/>
    <property type="evidence" value="ECO:0007669"/>
    <property type="project" value="TreeGrafter"/>
</dbReference>
<evidence type="ECO:0000313" key="6">
    <source>
        <dbReference type="Proteomes" id="UP000199800"/>
    </source>
</evidence>
<dbReference type="SUPFAM" id="SSF51445">
    <property type="entry name" value="(Trans)glycosidases"/>
    <property type="match status" value="1"/>
</dbReference>
<evidence type="ECO:0000259" key="4">
    <source>
        <dbReference type="SMART" id="SM01217"/>
    </source>
</evidence>
<dbReference type="InterPro" id="IPR002772">
    <property type="entry name" value="Glyco_hydro_3_C"/>
</dbReference>
<dbReference type="PANTHER" id="PTHR42721:SF3">
    <property type="entry name" value="BETA-D-XYLOSIDASE 5-RELATED"/>
    <property type="match status" value="1"/>
</dbReference>
<dbReference type="InterPro" id="IPR044993">
    <property type="entry name" value="BXL"/>
</dbReference>
<comment type="similarity">
    <text evidence="1">Belongs to the glycosyl hydrolase 3 family.</text>
</comment>
<evidence type="ECO:0000256" key="2">
    <source>
        <dbReference type="ARBA" id="ARBA00022729"/>
    </source>
</evidence>
<dbReference type="STRING" id="29364.SAMN04487772_10415"/>
<proteinExistence type="inferred from homology"/>
<dbReference type="InterPro" id="IPR036962">
    <property type="entry name" value="Glyco_hydro_3_N_sf"/>
</dbReference>
<dbReference type="GO" id="GO:0045493">
    <property type="term" value="P:xylan catabolic process"/>
    <property type="evidence" value="ECO:0007669"/>
    <property type="project" value="InterPro"/>
</dbReference>
<gene>
    <name evidence="5" type="ORF">SAMN04487772_10415</name>
</gene>
<dbReference type="PRINTS" id="PR00133">
    <property type="entry name" value="GLHYDRLASE3"/>
</dbReference>
<dbReference type="GO" id="GO:0009044">
    <property type="term" value="F:xylan 1,4-beta-xylosidase activity"/>
    <property type="evidence" value="ECO:0007669"/>
    <property type="project" value="InterPro"/>
</dbReference>